<comment type="caution">
    <text evidence="1">The sequence shown here is derived from an EMBL/GenBank/DDBJ whole genome shotgun (WGS) entry which is preliminary data.</text>
</comment>
<accession>A0A133V5B3</accession>
<keyword evidence="2" id="KW-1185">Reference proteome</keyword>
<protein>
    <submittedName>
        <fullName evidence="1">Uncharacterized protein</fullName>
    </submittedName>
</protein>
<organism evidence="1 2">
    <name type="scientific">candidate division MSBL1 archaeon SCGC-AAA261D19</name>
    <dbReference type="NCBI Taxonomy" id="1698273"/>
    <lineage>
        <taxon>Archaea</taxon>
        <taxon>Methanobacteriati</taxon>
        <taxon>Methanobacteriota</taxon>
        <taxon>candidate division MSBL1</taxon>
    </lineage>
</organism>
<reference evidence="1 2" key="1">
    <citation type="journal article" date="2016" name="Sci. Rep.">
        <title>Metabolic traits of an uncultured archaeal lineage -MSBL1- from brine pools of the Red Sea.</title>
        <authorList>
            <person name="Mwirichia R."/>
            <person name="Alam I."/>
            <person name="Rashid M."/>
            <person name="Vinu M."/>
            <person name="Ba-Alawi W."/>
            <person name="Anthony Kamau A."/>
            <person name="Kamanda Ngugi D."/>
            <person name="Goker M."/>
            <person name="Klenk H.P."/>
            <person name="Bajic V."/>
            <person name="Stingl U."/>
        </authorList>
    </citation>
    <scope>NUCLEOTIDE SEQUENCE [LARGE SCALE GENOMIC DNA]</scope>
    <source>
        <strain evidence="1">SCGC-AAA261D19</strain>
    </source>
</reference>
<evidence type="ECO:0000313" key="1">
    <source>
        <dbReference type="EMBL" id="KXB01639.1"/>
    </source>
</evidence>
<gene>
    <name evidence="1" type="ORF">AKJ43_03225</name>
</gene>
<proteinExistence type="predicted"/>
<name>A0A133V5B3_9EURY</name>
<dbReference type="AlphaFoldDB" id="A0A133V5B3"/>
<dbReference type="Proteomes" id="UP000070400">
    <property type="component" value="Unassembled WGS sequence"/>
</dbReference>
<evidence type="ECO:0000313" key="2">
    <source>
        <dbReference type="Proteomes" id="UP000070400"/>
    </source>
</evidence>
<sequence length="204" mass="24378">MEEVKILFLCKALKQYSKKYGMETHCTAGLRLNSDNEITDEWVRVYPIKAKAANNIKKWDIVRIEVDDWNPDPVRPESVRSIPTSLQPLNKLENERAKFEIIVKNLEKGDFLHEEEGWKGKSLGLIKPVRPRLYIEEDKIWCEFDCGSEDCHLHKFQVWDDYFAKSWFENPDEIRRYRDLYFLLGTIRKRPWIWSLISIFDLPI</sequence>
<dbReference type="EMBL" id="LHXX01000044">
    <property type="protein sequence ID" value="KXB01639.1"/>
    <property type="molecule type" value="Genomic_DNA"/>
</dbReference>